<dbReference type="Proteomes" id="UP000501690">
    <property type="component" value="Linkage Group LG1"/>
</dbReference>
<proteinExistence type="predicted"/>
<accession>A0A4D6KXR1</accession>
<evidence type="ECO:0000313" key="1">
    <source>
        <dbReference type="EMBL" id="QCD79351.1"/>
    </source>
</evidence>
<dbReference type="EMBL" id="CP039345">
    <property type="protein sequence ID" value="QCD79351.1"/>
    <property type="molecule type" value="Genomic_DNA"/>
</dbReference>
<dbReference type="AlphaFoldDB" id="A0A4D6KXR1"/>
<name>A0A4D6KXR1_VIGUN</name>
<reference evidence="1 2" key="1">
    <citation type="submission" date="2019-04" db="EMBL/GenBank/DDBJ databases">
        <title>An improved genome assembly and genetic linkage map for asparagus bean, Vigna unguiculata ssp. sesquipedialis.</title>
        <authorList>
            <person name="Xia Q."/>
            <person name="Zhang R."/>
            <person name="Dong Y."/>
        </authorList>
    </citation>
    <scope>NUCLEOTIDE SEQUENCE [LARGE SCALE GENOMIC DNA]</scope>
    <source>
        <tissue evidence="1">Leaf</tissue>
    </source>
</reference>
<sequence length="126" mass="14553">MQGLLHIGAPDGYQECVDYDRMSMIDNMNCVLHVWGSLEPISKCQKSVALRYSYDTTRDKPKGGRDPKQWQRPLESRGTWRKGWSYQAKLDRQRYCKTLVAWRHVGSARRSGSSGGFYTTLDETML</sequence>
<gene>
    <name evidence="1" type="ORF">DEO72_LG1g2990</name>
</gene>
<keyword evidence="2" id="KW-1185">Reference proteome</keyword>
<protein>
    <submittedName>
        <fullName evidence="1">Uncharacterized protein</fullName>
    </submittedName>
</protein>
<organism evidence="1 2">
    <name type="scientific">Vigna unguiculata</name>
    <name type="common">Cowpea</name>
    <dbReference type="NCBI Taxonomy" id="3917"/>
    <lineage>
        <taxon>Eukaryota</taxon>
        <taxon>Viridiplantae</taxon>
        <taxon>Streptophyta</taxon>
        <taxon>Embryophyta</taxon>
        <taxon>Tracheophyta</taxon>
        <taxon>Spermatophyta</taxon>
        <taxon>Magnoliopsida</taxon>
        <taxon>eudicotyledons</taxon>
        <taxon>Gunneridae</taxon>
        <taxon>Pentapetalae</taxon>
        <taxon>rosids</taxon>
        <taxon>fabids</taxon>
        <taxon>Fabales</taxon>
        <taxon>Fabaceae</taxon>
        <taxon>Papilionoideae</taxon>
        <taxon>50 kb inversion clade</taxon>
        <taxon>NPAAA clade</taxon>
        <taxon>indigoferoid/millettioid clade</taxon>
        <taxon>Phaseoleae</taxon>
        <taxon>Vigna</taxon>
    </lineage>
</organism>
<evidence type="ECO:0000313" key="2">
    <source>
        <dbReference type="Proteomes" id="UP000501690"/>
    </source>
</evidence>